<evidence type="ECO:0000256" key="6">
    <source>
        <dbReference type="ARBA" id="ARBA00023136"/>
    </source>
</evidence>
<dbReference type="InterPro" id="IPR004634">
    <property type="entry name" value="Pept_S49_pIV"/>
</dbReference>
<feature type="active site" description="Proton donor/acceptor" evidence="7">
    <location>
        <position position="199"/>
    </location>
</feature>
<dbReference type="PANTHER" id="PTHR33209:SF1">
    <property type="entry name" value="PEPTIDASE S49 DOMAIN-CONTAINING PROTEIN"/>
    <property type="match status" value="1"/>
</dbReference>
<dbReference type="EMBL" id="JACIET010000002">
    <property type="protein sequence ID" value="MBB4014138.1"/>
    <property type="molecule type" value="Genomic_DNA"/>
</dbReference>
<sequence>MTVRSFLGRVGRGITALRVFTLNALFMLGLLIFAAFVIGLVLAHNAGKVEEGSVLLVAPVGALAEQPPQPDPMALLSPDSDRPAATQHVDLLRALRAAAKDSRIKAVVIKSADLGPGLARIEEVNSALAAVKLAGKPVLAWGDRFDQTQYLLASNASRVYLDPDGEVAINGLSRHQMYYHSLLERLGVKMHVFKVGTYKSAVEPYIRDSMSDADKEAAISYLGDTWARLTGLIAERRKLKPEAVQAYADLGAEKLREAGGNSAEMARRAGLVDEFATAQSFDEMIKKRFGADREGRAPRYVTVANYAATLDAADVTTPSKVGIVVIDGVIMEGASRAGVVGSASVVKTIEDAAHDKTVKALVLRVNSPGGSATASEEIRRALQRAREAGKPVVVSMSTVAASGGYWVSMASDRIYAEPTSITGSIGIFGVLPEIAEPLSKLGINTDGVTTAPDAGQPNPATPLSDHMADRLDQQIRYGYARFVAVVAKGRKLSPEAVEAVAQGRVWTGKQALEHKLVDKLGGLEDALAYAAEKAGLKDYAPVYVVPERSSRARLIAALMGADAQGKTLEMAGPAAPALAGFMQELELLTSRERIFARCLCEGL</sequence>
<dbReference type="GO" id="GO:0006465">
    <property type="term" value="P:signal peptide processing"/>
    <property type="evidence" value="ECO:0007669"/>
    <property type="project" value="InterPro"/>
</dbReference>
<dbReference type="PANTHER" id="PTHR33209">
    <property type="entry name" value="PROTEASE 4"/>
    <property type="match status" value="1"/>
</dbReference>
<feature type="domain" description="Peptidase S49" evidence="9">
    <location>
        <begin position="385"/>
        <end position="536"/>
    </location>
</feature>
<protein>
    <submittedName>
        <fullName evidence="10">Protease-4</fullName>
        <ecNumber evidence="10">3.4.21.-</ecNumber>
    </submittedName>
</protein>
<keyword evidence="3 10" id="KW-0645">Protease</keyword>
<organism evidence="10 11">
    <name type="scientific">Niveibacterium umoris</name>
    <dbReference type="NCBI Taxonomy" id="1193620"/>
    <lineage>
        <taxon>Bacteria</taxon>
        <taxon>Pseudomonadati</taxon>
        <taxon>Pseudomonadota</taxon>
        <taxon>Betaproteobacteria</taxon>
        <taxon>Rhodocyclales</taxon>
        <taxon>Rhodocyclaceae</taxon>
        <taxon>Niveibacterium</taxon>
    </lineage>
</organism>
<keyword evidence="5" id="KW-0720">Serine protease</keyword>
<evidence type="ECO:0000256" key="7">
    <source>
        <dbReference type="PIRSR" id="PIRSR001217-1"/>
    </source>
</evidence>
<keyword evidence="8" id="KW-1133">Transmembrane helix</keyword>
<proteinExistence type="inferred from homology"/>
<keyword evidence="4 10" id="KW-0378">Hydrolase</keyword>
<dbReference type="InterPro" id="IPR047217">
    <property type="entry name" value="S49_SppA_67K_type_N"/>
</dbReference>
<evidence type="ECO:0000256" key="5">
    <source>
        <dbReference type="ARBA" id="ARBA00022825"/>
    </source>
</evidence>
<accession>A0A840BRH5</accession>
<dbReference type="EC" id="3.4.21.-" evidence="10"/>
<evidence type="ECO:0000313" key="10">
    <source>
        <dbReference type="EMBL" id="MBB4014138.1"/>
    </source>
</evidence>
<evidence type="ECO:0000256" key="2">
    <source>
        <dbReference type="ARBA" id="ARBA00008683"/>
    </source>
</evidence>
<dbReference type="Gene3D" id="6.20.330.10">
    <property type="match status" value="1"/>
</dbReference>
<dbReference type="CDD" id="cd07023">
    <property type="entry name" value="S49_Sppa_N_C"/>
    <property type="match status" value="1"/>
</dbReference>
<dbReference type="NCBIfam" id="TIGR00706">
    <property type="entry name" value="SppA_dom"/>
    <property type="match status" value="1"/>
</dbReference>
<dbReference type="InterPro" id="IPR029045">
    <property type="entry name" value="ClpP/crotonase-like_dom_sf"/>
</dbReference>
<evidence type="ECO:0000256" key="8">
    <source>
        <dbReference type="SAM" id="Phobius"/>
    </source>
</evidence>
<dbReference type="GO" id="GO:0008236">
    <property type="term" value="F:serine-type peptidase activity"/>
    <property type="evidence" value="ECO:0007669"/>
    <property type="project" value="UniProtKB-KW"/>
</dbReference>
<dbReference type="AlphaFoldDB" id="A0A840BRH5"/>
<comment type="subcellular location">
    <subcellularLocation>
        <location evidence="1">Membrane</location>
    </subcellularLocation>
</comment>
<dbReference type="NCBIfam" id="TIGR00705">
    <property type="entry name" value="SppA_67K"/>
    <property type="match status" value="1"/>
</dbReference>
<dbReference type="Pfam" id="PF01343">
    <property type="entry name" value="Peptidase_S49"/>
    <property type="match status" value="2"/>
</dbReference>
<gene>
    <name evidence="10" type="ORF">GGR36_003484</name>
</gene>
<evidence type="ECO:0000259" key="9">
    <source>
        <dbReference type="Pfam" id="PF01343"/>
    </source>
</evidence>
<dbReference type="PIRSF" id="PIRSF001217">
    <property type="entry name" value="Protease_4_SppA"/>
    <property type="match status" value="1"/>
</dbReference>
<keyword evidence="6 8" id="KW-0472">Membrane</keyword>
<evidence type="ECO:0000256" key="4">
    <source>
        <dbReference type="ARBA" id="ARBA00022801"/>
    </source>
</evidence>
<dbReference type="InterPro" id="IPR002142">
    <property type="entry name" value="Peptidase_S49"/>
</dbReference>
<reference evidence="10 11" key="1">
    <citation type="submission" date="2020-08" db="EMBL/GenBank/DDBJ databases">
        <title>Genomic Encyclopedia of Type Strains, Phase IV (KMG-IV): sequencing the most valuable type-strain genomes for metagenomic binning, comparative biology and taxonomic classification.</title>
        <authorList>
            <person name="Goeker M."/>
        </authorList>
    </citation>
    <scope>NUCLEOTIDE SEQUENCE [LARGE SCALE GENOMIC DNA]</scope>
    <source>
        <strain evidence="10 11">DSM 106739</strain>
    </source>
</reference>
<dbReference type="RefSeq" id="WP_183636026.1">
    <property type="nucleotide sequence ID" value="NZ_BAABLE010000005.1"/>
</dbReference>
<dbReference type="Gene3D" id="3.90.226.10">
    <property type="entry name" value="2-enoyl-CoA Hydratase, Chain A, domain 1"/>
    <property type="match status" value="3"/>
</dbReference>
<feature type="active site" description="Nucleophile" evidence="7">
    <location>
        <position position="402"/>
    </location>
</feature>
<comment type="similarity">
    <text evidence="2">Belongs to the peptidase S49 family.</text>
</comment>
<feature type="transmembrane region" description="Helical" evidence="8">
    <location>
        <begin position="20"/>
        <end position="43"/>
    </location>
</feature>
<evidence type="ECO:0000256" key="3">
    <source>
        <dbReference type="ARBA" id="ARBA00022670"/>
    </source>
</evidence>
<dbReference type="CDD" id="cd07018">
    <property type="entry name" value="S49_SppA_67K_type"/>
    <property type="match status" value="1"/>
</dbReference>
<evidence type="ECO:0000313" key="11">
    <source>
        <dbReference type="Proteomes" id="UP000561045"/>
    </source>
</evidence>
<dbReference type="InterPro" id="IPR047272">
    <property type="entry name" value="S49_SppA_C"/>
</dbReference>
<dbReference type="SUPFAM" id="SSF52096">
    <property type="entry name" value="ClpP/crotonase"/>
    <property type="match status" value="2"/>
</dbReference>
<name>A0A840BRH5_9RHOO</name>
<feature type="domain" description="Peptidase S49" evidence="9">
    <location>
        <begin position="133"/>
        <end position="278"/>
    </location>
</feature>
<keyword evidence="8" id="KW-0812">Transmembrane</keyword>
<keyword evidence="11" id="KW-1185">Reference proteome</keyword>
<dbReference type="GO" id="GO:0016020">
    <property type="term" value="C:membrane"/>
    <property type="evidence" value="ECO:0007669"/>
    <property type="project" value="UniProtKB-SubCell"/>
</dbReference>
<comment type="caution">
    <text evidence="10">The sequence shown here is derived from an EMBL/GenBank/DDBJ whole genome shotgun (WGS) entry which is preliminary data.</text>
</comment>
<evidence type="ECO:0000256" key="1">
    <source>
        <dbReference type="ARBA" id="ARBA00004370"/>
    </source>
</evidence>
<dbReference type="InterPro" id="IPR004635">
    <property type="entry name" value="Pept_S49_SppA"/>
</dbReference>
<dbReference type="Proteomes" id="UP000561045">
    <property type="component" value="Unassembled WGS sequence"/>
</dbReference>